<gene>
    <name evidence="1" type="ORF">L21SP2_1648</name>
</gene>
<protein>
    <submittedName>
        <fullName evidence="1">Uncharacterized protein</fullName>
    </submittedName>
</protein>
<dbReference type="KEGG" id="slr:L21SP2_1648"/>
<evidence type="ECO:0000313" key="1">
    <source>
        <dbReference type="EMBL" id="AHC15033.1"/>
    </source>
</evidence>
<evidence type="ECO:0000313" key="2">
    <source>
        <dbReference type="Proteomes" id="UP000018680"/>
    </source>
</evidence>
<name>V5WGY5_9SPIO</name>
<dbReference type="AlphaFoldDB" id="V5WGY5"/>
<dbReference type="Proteomes" id="UP000018680">
    <property type="component" value="Chromosome"/>
</dbReference>
<sequence>MWEEPDTAYFRPPRSLQAYGHSLLRHMALKKMDIAFRQTALRQMDEGTPNSRFREAEPS</sequence>
<accession>V5WGY5</accession>
<dbReference type="HOGENOM" id="CLU_2958082_0_0_12"/>
<dbReference type="STRING" id="1307761.L21SP2_1648"/>
<dbReference type="EMBL" id="CP006939">
    <property type="protein sequence ID" value="AHC15033.1"/>
    <property type="molecule type" value="Genomic_DNA"/>
</dbReference>
<proteinExistence type="predicted"/>
<reference evidence="1 2" key="1">
    <citation type="journal article" date="2015" name="Stand. Genomic Sci.">
        <title>Complete genome sequence and description of Salinispira pacifica gen. nov., sp. nov., a novel spirochaete isolated form a hypersaline microbial mat.</title>
        <authorList>
            <person name="Ben Hania W."/>
            <person name="Joseph M."/>
            <person name="Schumann P."/>
            <person name="Bunk B."/>
            <person name="Fiebig A."/>
            <person name="Sproer C."/>
            <person name="Klenk H.P."/>
            <person name="Fardeau M.L."/>
            <person name="Spring S."/>
        </authorList>
    </citation>
    <scope>NUCLEOTIDE SEQUENCE [LARGE SCALE GENOMIC DNA]</scope>
    <source>
        <strain evidence="1 2">L21-RPul-D2</strain>
    </source>
</reference>
<keyword evidence="2" id="KW-1185">Reference proteome</keyword>
<organism evidence="1 2">
    <name type="scientific">Salinispira pacifica</name>
    <dbReference type="NCBI Taxonomy" id="1307761"/>
    <lineage>
        <taxon>Bacteria</taxon>
        <taxon>Pseudomonadati</taxon>
        <taxon>Spirochaetota</taxon>
        <taxon>Spirochaetia</taxon>
        <taxon>Spirochaetales</taxon>
        <taxon>Spirochaetaceae</taxon>
        <taxon>Salinispira</taxon>
    </lineage>
</organism>